<dbReference type="PANTHER" id="PTHR23413:SF1">
    <property type="entry name" value="RIBOSOMAL PROTEIN L32"/>
    <property type="match status" value="1"/>
</dbReference>
<dbReference type="CDD" id="cd00513">
    <property type="entry name" value="Ribosomal_L32_L32e"/>
    <property type="match status" value="1"/>
</dbReference>
<dbReference type="InterPro" id="IPR001515">
    <property type="entry name" value="Ribosomal_eL32"/>
</dbReference>
<dbReference type="GO" id="GO:0022625">
    <property type="term" value="C:cytosolic large ribosomal subunit"/>
    <property type="evidence" value="ECO:0007669"/>
    <property type="project" value="TreeGrafter"/>
</dbReference>
<dbReference type="EMBL" id="HBIE01021526">
    <property type="protein sequence ID" value="CAE0311654.1"/>
    <property type="molecule type" value="Transcribed_RNA"/>
</dbReference>
<keyword evidence="3" id="KW-0687">Ribonucleoprotein</keyword>
<dbReference type="InterPro" id="IPR036351">
    <property type="entry name" value="Ribosomal_eL32_sf"/>
</dbReference>
<dbReference type="SMART" id="SM01393">
    <property type="entry name" value="Ribosomal_L32e"/>
    <property type="match status" value="1"/>
</dbReference>
<keyword evidence="4" id="KW-0175">Coiled coil</keyword>
<accession>A0A7S3I343</accession>
<organism evidence="5">
    <name type="scientific">Favella ehrenbergii</name>
    <dbReference type="NCBI Taxonomy" id="182087"/>
    <lineage>
        <taxon>Eukaryota</taxon>
        <taxon>Sar</taxon>
        <taxon>Alveolata</taxon>
        <taxon>Ciliophora</taxon>
        <taxon>Intramacronucleata</taxon>
        <taxon>Spirotrichea</taxon>
        <taxon>Choreotrichia</taxon>
        <taxon>Tintinnida</taxon>
        <taxon>Xystonellidae</taxon>
        <taxon>Favella</taxon>
    </lineage>
</organism>
<evidence type="ECO:0000256" key="2">
    <source>
        <dbReference type="ARBA" id="ARBA00022980"/>
    </source>
</evidence>
<dbReference type="PANTHER" id="PTHR23413">
    <property type="entry name" value="60S RIBOSOMAL PROTEIN L32 AND DNA-DIRECTED RNA POLYMERASE II, SUBUNIT N"/>
    <property type="match status" value="1"/>
</dbReference>
<reference evidence="5" key="1">
    <citation type="submission" date="2021-01" db="EMBL/GenBank/DDBJ databases">
        <authorList>
            <person name="Corre E."/>
            <person name="Pelletier E."/>
            <person name="Niang G."/>
            <person name="Scheremetjew M."/>
            <person name="Finn R."/>
            <person name="Kale V."/>
            <person name="Holt S."/>
            <person name="Cochrane G."/>
            <person name="Meng A."/>
            <person name="Brown T."/>
            <person name="Cohen L."/>
        </authorList>
    </citation>
    <scope>NUCLEOTIDE SEQUENCE</scope>
    <source>
        <strain evidence="5">Fehren 1</strain>
    </source>
</reference>
<name>A0A7S3I343_9SPIT</name>
<dbReference type="SUPFAM" id="SSF52042">
    <property type="entry name" value="Ribosomal protein L32e"/>
    <property type="match status" value="1"/>
</dbReference>
<sequence>MAVQPLNKTKIIKKKTNKIRRFQSDEFKRVKRSWRKQRGVDSCVRRRFRGKVREPKVGSKQDKKTRHMLRSGFRKLLIRNEKDIELLLMNNRTYAGEIAQGISAKTRKAIVQRAKELNARLTNAQGKLKKVSAE</sequence>
<dbReference type="Pfam" id="PF01655">
    <property type="entry name" value="Ribosomal_L32e"/>
    <property type="match status" value="1"/>
</dbReference>
<evidence type="ECO:0000256" key="1">
    <source>
        <dbReference type="ARBA" id="ARBA00008431"/>
    </source>
</evidence>
<evidence type="ECO:0000256" key="4">
    <source>
        <dbReference type="SAM" id="Coils"/>
    </source>
</evidence>
<evidence type="ECO:0008006" key="6">
    <source>
        <dbReference type="Google" id="ProtNLM"/>
    </source>
</evidence>
<comment type="similarity">
    <text evidence="1">Belongs to the eukaryotic ribosomal protein eL32 family.</text>
</comment>
<evidence type="ECO:0000313" key="5">
    <source>
        <dbReference type="EMBL" id="CAE0311654.1"/>
    </source>
</evidence>
<dbReference type="GO" id="GO:0006412">
    <property type="term" value="P:translation"/>
    <property type="evidence" value="ECO:0007669"/>
    <property type="project" value="InterPro"/>
</dbReference>
<evidence type="ECO:0000256" key="3">
    <source>
        <dbReference type="ARBA" id="ARBA00023274"/>
    </source>
</evidence>
<dbReference type="AlphaFoldDB" id="A0A7S3I343"/>
<protein>
    <recommendedName>
        <fullName evidence="6">60S ribosomal protein L32</fullName>
    </recommendedName>
</protein>
<dbReference type="GO" id="GO:0003735">
    <property type="term" value="F:structural constituent of ribosome"/>
    <property type="evidence" value="ECO:0007669"/>
    <property type="project" value="InterPro"/>
</dbReference>
<gene>
    <name evidence="5" type="ORF">FEHR0123_LOCUS6573</name>
</gene>
<proteinExistence type="inferred from homology"/>
<keyword evidence="2" id="KW-0689">Ribosomal protein</keyword>
<feature type="coiled-coil region" evidence="4">
    <location>
        <begin position="107"/>
        <end position="134"/>
    </location>
</feature>